<sequence>MLNRPELLAPLEIFMMIQKLGYSLPLLARLSERALELLALPFDGIPRLLLDIGLSLDHYIDAWQKEQEQCFRSQKKNLAINHPLVSYSSSEFHHSLIELFFCHGTKTRKEYPMLTCGPPSLSTVVPRGEGEDGESCSEDENSEKKSNDLYALPVAVAALTG</sequence>
<reference evidence="1 2" key="1">
    <citation type="journal article" date="2024" name="Plant Biotechnol. J.">
        <title>Genome and CRISPR/Cas9 system of a widespread forest tree (Populus alba) in the world.</title>
        <authorList>
            <person name="Liu Y.J."/>
            <person name="Jiang P.F."/>
            <person name="Han X.M."/>
            <person name="Li X.Y."/>
            <person name="Wang H.M."/>
            <person name="Wang Y.J."/>
            <person name="Wang X.X."/>
            <person name="Zeng Q.Y."/>
        </authorList>
    </citation>
    <scope>NUCLEOTIDE SEQUENCE [LARGE SCALE GENOMIC DNA]</scope>
    <source>
        <strain evidence="2">cv. PAL-ZL1</strain>
    </source>
</reference>
<gene>
    <name evidence="1" type="ORF">D5086_018947</name>
</gene>
<evidence type="ECO:0000313" key="2">
    <source>
        <dbReference type="Proteomes" id="UP000309997"/>
    </source>
</evidence>
<name>A0ACC4BHI0_POPAL</name>
<proteinExistence type="predicted"/>
<evidence type="ECO:0000313" key="1">
    <source>
        <dbReference type="EMBL" id="KAL3577443.1"/>
    </source>
</evidence>
<comment type="caution">
    <text evidence="1">The sequence shown here is derived from an EMBL/GenBank/DDBJ whole genome shotgun (WGS) entry which is preliminary data.</text>
</comment>
<dbReference type="EMBL" id="RCHU02000010">
    <property type="protein sequence ID" value="KAL3577443.1"/>
    <property type="molecule type" value="Genomic_DNA"/>
</dbReference>
<protein>
    <submittedName>
        <fullName evidence="1">Uncharacterized protein</fullName>
    </submittedName>
</protein>
<organism evidence="1 2">
    <name type="scientific">Populus alba</name>
    <name type="common">White poplar</name>
    <dbReference type="NCBI Taxonomy" id="43335"/>
    <lineage>
        <taxon>Eukaryota</taxon>
        <taxon>Viridiplantae</taxon>
        <taxon>Streptophyta</taxon>
        <taxon>Embryophyta</taxon>
        <taxon>Tracheophyta</taxon>
        <taxon>Spermatophyta</taxon>
        <taxon>Magnoliopsida</taxon>
        <taxon>eudicotyledons</taxon>
        <taxon>Gunneridae</taxon>
        <taxon>Pentapetalae</taxon>
        <taxon>rosids</taxon>
        <taxon>fabids</taxon>
        <taxon>Malpighiales</taxon>
        <taxon>Salicaceae</taxon>
        <taxon>Saliceae</taxon>
        <taxon>Populus</taxon>
    </lineage>
</organism>
<keyword evidence="2" id="KW-1185">Reference proteome</keyword>
<dbReference type="Proteomes" id="UP000309997">
    <property type="component" value="Unassembled WGS sequence"/>
</dbReference>
<accession>A0ACC4BHI0</accession>